<keyword evidence="1" id="KW-0812">Transmembrane</keyword>
<dbReference type="EMBL" id="JAMTCS010000012">
    <property type="protein sequence ID" value="MCP2266285.1"/>
    <property type="molecule type" value="Genomic_DNA"/>
</dbReference>
<gene>
    <name evidence="2" type="ORF">APR03_003651</name>
</gene>
<organism evidence="2 3">
    <name type="scientific">Promicromonospora thailandica</name>
    <dbReference type="NCBI Taxonomy" id="765201"/>
    <lineage>
        <taxon>Bacteria</taxon>
        <taxon>Bacillati</taxon>
        <taxon>Actinomycetota</taxon>
        <taxon>Actinomycetes</taxon>
        <taxon>Micrococcales</taxon>
        <taxon>Promicromonosporaceae</taxon>
        <taxon>Promicromonospora</taxon>
    </lineage>
</organism>
<keyword evidence="3" id="KW-1185">Reference proteome</keyword>
<reference evidence="2" key="1">
    <citation type="submission" date="2022-06" db="EMBL/GenBank/DDBJ databases">
        <title>Genomic Encyclopedia of Archaeal and Bacterial Type Strains, Phase II (KMG-II): from individual species to whole genera.</title>
        <authorList>
            <person name="Goeker M."/>
        </authorList>
    </citation>
    <scope>NUCLEOTIDE SEQUENCE</scope>
    <source>
        <strain evidence="2">DSM 26652</strain>
    </source>
</reference>
<evidence type="ECO:0000313" key="3">
    <source>
        <dbReference type="Proteomes" id="UP001139493"/>
    </source>
</evidence>
<protein>
    <submittedName>
        <fullName evidence="2">Uncharacterized protein</fullName>
    </submittedName>
</protein>
<dbReference type="InterPro" id="IPR045713">
    <property type="entry name" value="DUF6069"/>
</dbReference>
<dbReference type="AlphaFoldDB" id="A0A9X2G612"/>
<dbReference type="RefSeq" id="WP_253837937.1">
    <property type="nucleotide sequence ID" value="NZ_JAMTCS010000012.1"/>
</dbReference>
<name>A0A9X2G612_9MICO</name>
<feature type="transmembrane region" description="Helical" evidence="1">
    <location>
        <begin position="12"/>
        <end position="34"/>
    </location>
</feature>
<proteinExistence type="predicted"/>
<comment type="caution">
    <text evidence="2">The sequence shown here is derived from an EMBL/GenBank/DDBJ whole genome shotgun (WGS) entry which is preliminary data.</text>
</comment>
<keyword evidence="1" id="KW-0472">Membrane</keyword>
<feature type="transmembrane region" description="Helical" evidence="1">
    <location>
        <begin position="83"/>
        <end position="101"/>
    </location>
</feature>
<accession>A0A9X2G612</accession>
<dbReference type="Pfam" id="PF19545">
    <property type="entry name" value="DUF6069"/>
    <property type="match status" value="1"/>
</dbReference>
<feature type="transmembrane region" description="Helical" evidence="1">
    <location>
        <begin position="46"/>
        <end position="71"/>
    </location>
</feature>
<evidence type="ECO:0000256" key="1">
    <source>
        <dbReference type="SAM" id="Phobius"/>
    </source>
</evidence>
<feature type="transmembrane region" description="Helical" evidence="1">
    <location>
        <begin position="107"/>
        <end position="126"/>
    </location>
</feature>
<dbReference type="Proteomes" id="UP001139493">
    <property type="component" value="Unassembled WGS sequence"/>
</dbReference>
<keyword evidence="1" id="KW-1133">Transmembrane helix</keyword>
<evidence type="ECO:0000313" key="2">
    <source>
        <dbReference type="EMBL" id="MCP2266285.1"/>
    </source>
</evidence>
<sequence length="141" mass="13838">MAENAAVRSPWPAWTVPLAAAVAALAVWLIGVALGVEPEARAGGSIQAVTVPAVLATALAAGFAGWGARALVARFVKGGGETVWFVLCAVVFLGSLVGAAGGTTPGAVALLVVLHLTVAVVVAVGLRRAVPAAVRARGANA</sequence>